<dbReference type="SMART" id="SM00849">
    <property type="entry name" value="Lactamase_B"/>
    <property type="match status" value="1"/>
</dbReference>
<organism evidence="2">
    <name type="scientific">marine sediment metagenome</name>
    <dbReference type="NCBI Taxonomy" id="412755"/>
    <lineage>
        <taxon>unclassified sequences</taxon>
        <taxon>metagenomes</taxon>
        <taxon>ecological metagenomes</taxon>
    </lineage>
</organism>
<dbReference type="Gene3D" id="3.60.15.10">
    <property type="entry name" value="Ribonuclease Z/Hydroxyacylglutathione hydrolase-like"/>
    <property type="match status" value="2"/>
</dbReference>
<feature type="domain" description="Metallo-beta-lactamase" evidence="1">
    <location>
        <begin position="20"/>
        <end position="186"/>
    </location>
</feature>
<dbReference type="PANTHER" id="PTHR13754">
    <property type="entry name" value="METALLO-BETA-LACTAMASE SUPERFAMILY PROTEIN"/>
    <property type="match status" value="1"/>
</dbReference>
<dbReference type="AlphaFoldDB" id="X0WVY6"/>
<evidence type="ECO:0000313" key="2">
    <source>
        <dbReference type="EMBL" id="GAG28588.1"/>
    </source>
</evidence>
<gene>
    <name evidence="2" type="ORF">S01H1_71457</name>
</gene>
<dbReference type="PANTHER" id="PTHR13754:SF13">
    <property type="entry name" value="METALLO-BETA-LACTAMASE SUPERFAMILY PROTEIN (AFU_ORTHOLOGUE AFUA_3G07630)"/>
    <property type="match status" value="1"/>
</dbReference>
<sequence>MRITIVYDNEVRKVGLRRGHGFSALIEDAALSPLLFDTGADGPALLHNMKELNIDPQDISIIVISHAHGDHTGGLSEILRINGIAELYLPSSFRRAFPGRKVTMVKGPVQIRENIFLTGELEGVEQSLALKTDTGIFVLTGCAHPGIESILAAAAKFGELYGIAGGFHGFHNFEAFHGLSLICPCHCTTYKQEIRDLFKDKALECGAG</sequence>
<reference evidence="2" key="1">
    <citation type="journal article" date="2014" name="Front. Microbiol.">
        <title>High frequency of phylogenetically diverse reductive dehalogenase-homologous genes in deep subseafloor sedimentary metagenomes.</title>
        <authorList>
            <person name="Kawai M."/>
            <person name="Futagami T."/>
            <person name="Toyoda A."/>
            <person name="Takaki Y."/>
            <person name="Nishi S."/>
            <person name="Hori S."/>
            <person name="Arai W."/>
            <person name="Tsubouchi T."/>
            <person name="Morono Y."/>
            <person name="Uchiyama I."/>
            <person name="Ito T."/>
            <person name="Fujiyama A."/>
            <person name="Inagaki F."/>
            <person name="Takami H."/>
        </authorList>
    </citation>
    <scope>NUCLEOTIDE SEQUENCE</scope>
    <source>
        <strain evidence="2">Expedition CK06-06</strain>
    </source>
</reference>
<dbReference type="InterPro" id="IPR036866">
    <property type="entry name" value="RibonucZ/Hydroxyglut_hydro"/>
</dbReference>
<dbReference type="Pfam" id="PF00753">
    <property type="entry name" value="Lactamase_B"/>
    <property type="match status" value="1"/>
</dbReference>
<dbReference type="CDD" id="cd07713">
    <property type="entry name" value="DHPS-like_MBL-fold"/>
    <property type="match status" value="1"/>
</dbReference>
<dbReference type="EMBL" id="BARS01047584">
    <property type="protein sequence ID" value="GAG28588.1"/>
    <property type="molecule type" value="Genomic_DNA"/>
</dbReference>
<name>X0WVY6_9ZZZZ</name>
<evidence type="ECO:0000259" key="1">
    <source>
        <dbReference type="SMART" id="SM00849"/>
    </source>
</evidence>
<feature type="non-terminal residue" evidence="2">
    <location>
        <position position="208"/>
    </location>
</feature>
<proteinExistence type="predicted"/>
<dbReference type="InterPro" id="IPR041712">
    <property type="entry name" value="DHPS-like_MBL-fold"/>
</dbReference>
<dbReference type="SUPFAM" id="SSF56281">
    <property type="entry name" value="Metallo-hydrolase/oxidoreductase"/>
    <property type="match status" value="1"/>
</dbReference>
<protein>
    <recommendedName>
        <fullName evidence="1">Metallo-beta-lactamase domain-containing protein</fullName>
    </recommendedName>
</protein>
<accession>X0WVY6</accession>
<dbReference type="GO" id="GO:0016740">
    <property type="term" value="F:transferase activity"/>
    <property type="evidence" value="ECO:0007669"/>
    <property type="project" value="TreeGrafter"/>
</dbReference>
<comment type="caution">
    <text evidence="2">The sequence shown here is derived from an EMBL/GenBank/DDBJ whole genome shotgun (WGS) entry which is preliminary data.</text>
</comment>
<dbReference type="InterPro" id="IPR052926">
    <property type="entry name" value="Metallo-beta-lactamase_dom"/>
</dbReference>
<dbReference type="InterPro" id="IPR001279">
    <property type="entry name" value="Metallo-B-lactamas"/>
</dbReference>